<feature type="domain" description="Sensor histidine kinase NatK-like C-terminal" evidence="2">
    <location>
        <begin position="324"/>
        <end position="424"/>
    </location>
</feature>
<keyword evidence="1" id="KW-0472">Membrane</keyword>
<name>A0A1E5GLI7_9ENTE</name>
<evidence type="ECO:0000313" key="4">
    <source>
        <dbReference type="Proteomes" id="UP000095094"/>
    </source>
</evidence>
<dbReference type="GO" id="GO:0042802">
    <property type="term" value="F:identical protein binding"/>
    <property type="evidence" value="ECO:0007669"/>
    <property type="project" value="TreeGrafter"/>
</dbReference>
<accession>A0A1E5GLI7</accession>
<feature type="transmembrane region" description="Helical" evidence="1">
    <location>
        <begin position="30"/>
        <end position="48"/>
    </location>
</feature>
<feature type="transmembrane region" description="Helical" evidence="1">
    <location>
        <begin position="6"/>
        <end position="23"/>
    </location>
</feature>
<gene>
    <name evidence="3" type="ORF">BCR25_06260</name>
</gene>
<evidence type="ECO:0000259" key="2">
    <source>
        <dbReference type="Pfam" id="PF14501"/>
    </source>
</evidence>
<reference evidence="4" key="1">
    <citation type="submission" date="2016-09" db="EMBL/GenBank/DDBJ databases">
        <authorList>
            <person name="Gulvik C.A."/>
        </authorList>
    </citation>
    <scope>NUCLEOTIDE SEQUENCE [LARGE SCALE GENOMIC DNA]</scope>
    <source>
        <strain evidence="4">LMG 8895</strain>
    </source>
</reference>
<feature type="transmembrane region" description="Helical" evidence="1">
    <location>
        <begin position="54"/>
        <end position="71"/>
    </location>
</feature>
<keyword evidence="4" id="KW-1185">Reference proteome</keyword>
<dbReference type="InterPro" id="IPR032834">
    <property type="entry name" value="NatK-like_C"/>
</dbReference>
<feature type="transmembrane region" description="Helical" evidence="1">
    <location>
        <begin position="158"/>
        <end position="176"/>
    </location>
</feature>
<sequence length="434" mass="51096">MLDRPFFISLLALNFLQFLWLFSYKKVLSLRETILMTIILVVQFLVGFLTDDHLVILLLIPLFILQFLFPARRIQNWLIPALFLSFENAIVLLSWLLTLDLWDILLIYHLISAEIYANYLNLFIFLQQFIFCLLLAYTNYLNKRFNITKTLHLLPKKYRFLAILLLFSLFFTFGLQQFSVLEGYSAPFFYSSFIIICFTAFLSWNILLVVKEQNEQQYITILNEKYEQEKERIERSNEFRHDYKQLLLSLTSYLEMDDTKKALTLLHTIIDYSNSLLTPNLYKTIALIHNPPIQGLLTNFLKRCLEIDIPIKITVTDTLTNIDMNIVDFIRCFSILLDNAYEAVQETNNQLIEIMITGDSQFVKVTVKNTYTEDKNVPFQSILQNNFSTKKNHQGKGLYILAKIINKYKKASYQVAKKDNRFIASYSVHKLTKQ</sequence>
<dbReference type="EMBL" id="MIJY01000023">
    <property type="protein sequence ID" value="OEG13090.1"/>
    <property type="molecule type" value="Genomic_DNA"/>
</dbReference>
<dbReference type="SUPFAM" id="SSF55874">
    <property type="entry name" value="ATPase domain of HSP90 chaperone/DNA topoisomerase II/histidine kinase"/>
    <property type="match status" value="1"/>
</dbReference>
<dbReference type="PANTHER" id="PTHR40448">
    <property type="entry name" value="TWO-COMPONENT SENSOR HISTIDINE KINASE"/>
    <property type="match status" value="1"/>
</dbReference>
<feature type="transmembrane region" description="Helical" evidence="1">
    <location>
        <begin position="78"/>
        <end position="97"/>
    </location>
</feature>
<feature type="transmembrane region" description="Helical" evidence="1">
    <location>
        <begin position="188"/>
        <end position="210"/>
    </location>
</feature>
<comment type="caution">
    <text evidence="3">The sequence shown here is derived from an EMBL/GenBank/DDBJ whole genome shotgun (WGS) entry which is preliminary data.</text>
</comment>
<proteinExistence type="predicted"/>
<protein>
    <recommendedName>
        <fullName evidence="2">Sensor histidine kinase NatK-like C-terminal domain-containing protein</fullName>
    </recommendedName>
</protein>
<evidence type="ECO:0000256" key="1">
    <source>
        <dbReference type="SAM" id="Phobius"/>
    </source>
</evidence>
<organism evidence="3 4">
    <name type="scientific">Enterococcus termitis</name>
    <dbReference type="NCBI Taxonomy" id="332950"/>
    <lineage>
        <taxon>Bacteria</taxon>
        <taxon>Bacillati</taxon>
        <taxon>Bacillota</taxon>
        <taxon>Bacilli</taxon>
        <taxon>Lactobacillales</taxon>
        <taxon>Enterococcaceae</taxon>
        <taxon>Enterococcus</taxon>
    </lineage>
</organism>
<dbReference type="Proteomes" id="UP000095094">
    <property type="component" value="Unassembled WGS sequence"/>
</dbReference>
<keyword evidence="1" id="KW-0812">Transmembrane</keyword>
<dbReference type="OrthoDB" id="2176822at2"/>
<feature type="transmembrane region" description="Helical" evidence="1">
    <location>
        <begin position="117"/>
        <end position="137"/>
    </location>
</feature>
<evidence type="ECO:0000313" key="3">
    <source>
        <dbReference type="EMBL" id="OEG13090.1"/>
    </source>
</evidence>
<dbReference type="Gene3D" id="3.30.565.10">
    <property type="entry name" value="Histidine kinase-like ATPase, C-terminal domain"/>
    <property type="match status" value="1"/>
</dbReference>
<dbReference type="Pfam" id="PF14501">
    <property type="entry name" value="HATPase_c_5"/>
    <property type="match status" value="1"/>
</dbReference>
<dbReference type="PANTHER" id="PTHR40448:SF1">
    <property type="entry name" value="TWO-COMPONENT SENSOR HISTIDINE KINASE"/>
    <property type="match status" value="1"/>
</dbReference>
<dbReference type="InterPro" id="IPR036890">
    <property type="entry name" value="HATPase_C_sf"/>
</dbReference>
<keyword evidence="1" id="KW-1133">Transmembrane helix</keyword>
<dbReference type="AlphaFoldDB" id="A0A1E5GLI7"/>